<organism evidence="1 2">
    <name type="scientific">Pseudomonas siliginis</name>
    <dbReference type="NCBI Taxonomy" id="2842346"/>
    <lineage>
        <taxon>Bacteria</taxon>
        <taxon>Pseudomonadati</taxon>
        <taxon>Pseudomonadota</taxon>
        <taxon>Gammaproteobacteria</taxon>
        <taxon>Pseudomonadales</taxon>
        <taxon>Pseudomonadaceae</taxon>
        <taxon>Pseudomonas</taxon>
    </lineage>
</organism>
<dbReference type="EMBL" id="CP099599">
    <property type="protein sequence ID" value="UST83348.1"/>
    <property type="molecule type" value="Genomic_DNA"/>
</dbReference>
<evidence type="ECO:0000313" key="2">
    <source>
        <dbReference type="Proteomes" id="UP001056851"/>
    </source>
</evidence>
<sequence length="416" mass="47149">MSNYRVEYLSVISSKEDFCKTVESFNNLLQSYGSIKVVADKIEYDGVAFGYSVQFGEINGGEQLFFHLKFFCSNKKNIEKFKALLRSVRTLLARVGDRPAEVLWDDISSELSTAAYPVIYELENLMRKLITKFMLISIGVSWVKSVVPKEVSESLRGKKGIAQNYLHDTDFIQLSNFLFRKYATGDSETLIVKISKAGSIEELVLSELKEMVPLSNWERYFSPIVDCSSEYLKIRWDKLYELRCIVAHNNFLSQEQFAEIGVLSSEIKTKLTTAIENIDQVHVSEEQRSEVVDSVVDSIGTYNAEFLKAWIPLVKDFHRLFNITAAKYGRLNESPDSALRNVAKTLLIDNVIGVELFEKLDKLGKRRNEIVDGSGEALTSEELISLVSNIKEMRVSVNSLILLFSYALGTKSVPVE</sequence>
<evidence type="ECO:0000313" key="1">
    <source>
        <dbReference type="EMBL" id="UST83348.1"/>
    </source>
</evidence>
<dbReference type="Proteomes" id="UP001056851">
    <property type="component" value="Chromosome"/>
</dbReference>
<dbReference type="RefSeq" id="WP_252884575.1">
    <property type="nucleotide sequence ID" value="NZ_CP099599.1"/>
</dbReference>
<protein>
    <submittedName>
        <fullName evidence="1">HEPN domain-containing protein</fullName>
    </submittedName>
</protein>
<gene>
    <name evidence="1" type="ORF">NF677_17600</name>
</gene>
<proteinExistence type="predicted"/>
<keyword evidence="2" id="KW-1185">Reference proteome</keyword>
<accession>A0ABY5C8C7</accession>
<reference evidence="1" key="1">
    <citation type="submission" date="2022-06" db="EMBL/GenBank/DDBJ databases">
        <title>Investigating genetic diversity within the most abundant and prevalent non-pathogenic leaf-associated bacterial species interacting with Arabidopsis thaliana in natural habitats.</title>
        <authorList>
            <person name="Ramirez-Sanchez D."/>
            <person name="Gibelin-Viala C."/>
            <person name="Mayjonade B."/>
            <person name="Duflos R."/>
            <person name="Belmonte E."/>
            <person name="Pailler V."/>
            <person name="Bartoli C."/>
            <person name="Carrere S."/>
            <person name="Vailleau F."/>
            <person name="Roux F."/>
        </authorList>
    </citation>
    <scope>NUCLEOTIDE SEQUENCE</scope>
    <source>
        <strain evidence="1">OTU6ESPEB1</strain>
    </source>
</reference>
<name>A0ABY5C8C7_9PSED</name>